<gene>
    <name evidence="2" type="ORF">A6P07_01575</name>
</gene>
<sequence>MTDSDIKAFYSPNITFRFFYTYGSIALIILIFEVVAFHYADNRPTLWVTWVTMSSFVGGFWILQRYKPTRISIHPHNYFYVVKNVESVISELPIILEQERKFYGFSHGYRKVENGDSSVSFIPVGKLYGAGDSFYKSMIGKVTVFSGTTGIVEVKKDNDGALIYGPYFTLKKIYDEIC</sequence>
<feature type="transmembrane region" description="Helical" evidence="1">
    <location>
        <begin position="46"/>
        <end position="63"/>
    </location>
</feature>
<evidence type="ECO:0000313" key="3">
    <source>
        <dbReference type="Proteomes" id="UP000094893"/>
    </source>
</evidence>
<feature type="transmembrane region" description="Helical" evidence="1">
    <location>
        <begin position="20"/>
        <end position="40"/>
    </location>
</feature>
<dbReference type="Proteomes" id="UP000094893">
    <property type="component" value="Unassembled WGS sequence"/>
</dbReference>
<reference evidence="2 3" key="1">
    <citation type="journal article" date="2016" name="Int. J. Mol. Sci.">
        <title>Comparative genomics of the extreme acidophile Acidithiobacillus thiooxidans reveals intraspecific divergence and niche adaptation.</title>
        <authorList>
            <person name="Zhang X."/>
            <person name="Feng X."/>
            <person name="Tao J."/>
            <person name="Ma L."/>
            <person name="Xiao Y."/>
            <person name="Liang Y."/>
            <person name="Liu X."/>
            <person name="Yin H."/>
        </authorList>
    </citation>
    <scope>NUCLEOTIDE SEQUENCE [LARGE SCALE GENOMIC DNA]</scope>
    <source>
        <strain evidence="2 3">A02</strain>
    </source>
</reference>
<comment type="caution">
    <text evidence="2">The sequence shown here is derived from an EMBL/GenBank/DDBJ whole genome shotgun (WGS) entry which is preliminary data.</text>
</comment>
<dbReference type="AlphaFoldDB" id="A0A1C2J8M5"/>
<keyword evidence="1" id="KW-0472">Membrane</keyword>
<protein>
    <submittedName>
        <fullName evidence="2">Uncharacterized protein</fullName>
    </submittedName>
</protein>
<accession>A0A1C2J8M5</accession>
<organism evidence="2 3">
    <name type="scientific">Acidithiobacillus thiooxidans</name>
    <name type="common">Thiobacillus thiooxidans</name>
    <dbReference type="NCBI Taxonomy" id="930"/>
    <lineage>
        <taxon>Bacteria</taxon>
        <taxon>Pseudomonadati</taxon>
        <taxon>Pseudomonadota</taxon>
        <taxon>Acidithiobacillia</taxon>
        <taxon>Acidithiobacillales</taxon>
        <taxon>Acidithiobacillaceae</taxon>
        <taxon>Acidithiobacillus</taxon>
    </lineage>
</organism>
<dbReference type="RefSeq" id="WP_024892896.1">
    <property type="nucleotide sequence ID" value="NZ_LWRZ01000047.1"/>
</dbReference>
<dbReference type="EMBL" id="LWSA01000018">
    <property type="protein sequence ID" value="OCX76768.1"/>
    <property type="molecule type" value="Genomic_DNA"/>
</dbReference>
<evidence type="ECO:0000313" key="2">
    <source>
        <dbReference type="EMBL" id="OCX76768.1"/>
    </source>
</evidence>
<keyword evidence="1" id="KW-0812">Transmembrane</keyword>
<evidence type="ECO:0000256" key="1">
    <source>
        <dbReference type="SAM" id="Phobius"/>
    </source>
</evidence>
<proteinExistence type="predicted"/>
<name>A0A1C2J8M5_ACITH</name>
<keyword evidence="1" id="KW-1133">Transmembrane helix</keyword>